<reference evidence="1" key="1">
    <citation type="journal article" date="2011" name="PLoS Biol.">
        <title>Gene gain and loss during evolution of obligate parasitism in the white rust pathogen of Arabidopsis thaliana.</title>
        <authorList>
            <person name="Kemen E."/>
            <person name="Gardiner A."/>
            <person name="Schultz-Larsen T."/>
            <person name="Kemen A.C."/>
            <person name="Balmuth A.L."/>
            <person name="Robert-Seilaniantz A."/>
            <person name="Bailey K."/>
            <person name="Holub E."/>
            <person name="Studholme D.J."/>
            <person name="Maclean D."/>
            <person name="Jones J.D."/>
        </authorList>
    </citation>
    <scope>NUCLEOTIDE SEQUENCE</scope>
</reference>
<evidence type="ECO:0000313" key="1">
    <source>
        <dbReference type="EMBL" id="CCA24121.1"/>
    </source>
</evidence>
<gene>
    <name evidence="1" type="primary">AlNc14C223G9146</name>
    <name evidence="1" type="ORF">ALNC14_102650</name>
</gene>
<organism evidence="1">
    <name type="scientific">Albugo laibachii Nc14</name>
    <dbReference type="NCBI Taxonomy" id="890382"/>
    <lineage>
        <taxon>Eukaryota</taxon>
        <taxon>Sar</taxon>
        <taxon>Stramenopiles</taxon>
        <taxon>Oomycota</taxon>
        <taxon>Peronosporomycetes</taxon>
        <taxon>Albuginales</taxon>
        <taxon>Albuginaceae</taxon>
        <taxon>Albugo</taxon>
    </lineage>
</organism>
<protein>
    <submittedName>
        <fullName evidence="1">AlNc14C223G9146 protein</fullName>
    </submittedName>
</protein>
<reference evidence="1" key="2">
    <citation type="submission" date="2011-02" db="EMBL/GenBank/DDBJ databases">
        <authorList>
            <person name="MacLean D."/>
        </authorList>
    </citation>
    <scope>NUCLEOTIDE SEQUENCE</scope>
</reference>
<dbReference type="AlphaFoldDB" id="F0WS03"/>
<dbReference type="HOGENOM" id="CLU_2008184_0_0_1"/>
<accession>F0WS03</accession>
<dbReference type="EMBL" id="FR824268">
    <property type="protein sequence ID" value="CCA24121.1"/>
    <property type="molecule type" value="Genomic_DNA"/>
</dbReference>
<sequence length="124" mass="14014">MSGDGFLHKETFSTNNSRLVEAILFTCRLRCLASETSSLRLCAPNTSIDEMLLIYLIQSCILFIHGILKATRPWFWNEGYGIGLDQLAWSQKLQSVSKLSSIRSAPSLILADCHCISTFVWHFE</sequence>
<proteinExistence type="predicted"/>
<name>F0WS03_9STRA</name>